<feature type="compositionally biased region" description="Basic and acidic residues" evidence="1">
    <location>
        <begin position="885"/>
        <end position="909"/>
    </location>
</feature>
<comment type="caution">
    <text evidence="2">The sequence shown here is derived from an EMBL/GenBank/DDBJ whole genome shotgun (WGS) entry which is preliminary data.</text>
</comment>
<feature type="region of interest" description="Disordered" evidence="1">
    <location>
        <begin position="554"/>
        <end position="594"/>
    </location>
</feature>
<feature type="compositionally biased region" description="Basic and acidic residues" evidence="1">
    <location>
        <begin position="808"/>
        <end position="823"/>
    </location>
</feature>
<dbReference type="EMBL" id="CADEBD010000443">
    <property type="protein sequence ID" value="CAB3255915.1"/>
    <property type="molecule type" value="Genomic_DNA"/>
</dbReference>
<protein>
    <submittedName>
        <fullName evidence="2">Uncharacterized protein</fullName>
    </submittedName>
</protein>
<evidence type="ECO:0000256" key="1">
    <source>
        <dbReference type="SAM" id="MobiDB-lite"/>
    </source>
</evidence>
<evidence type="ECO:0000313" key="2">
    <source>
        <dbReference type="EMBL" id="CAB3255915.1"/>
    </source>
</evidence>
<feature type="compositionally biased region" description="Basic and acidic residues" evidence="1">
    <location>
        <begin position="319"/>
        <end position="336"/>
    </location>
</feature>
<dbReference type="AlphaFoldDB" id="A0A8S1BDJ9"/>
<feature type="compositionally biased region" description="Basic and acidic residues" evidence="1">
    <location>
        <begin position="292"/>
        <end position="309"/>
    </location>
</feature>
<feature type="region of interest" description="Disordered" evidence="1">
    <location>
        <begin position="696"/>
        <end position="918"/>
    </location>
</feature>
<sequence>MAAEVPVSDVLCEAMEYLSKLGSNLRIRSENLKEKRISKEKLKNSHAVQKAASKVLLICELSKKSLDNVETGVRKVLSMLEASQAPISGQNSHKKNQGSNRRYHYFEYQSRKLYIAKKIPLKHYMSVKVFAKEMPASIQDKYPVYYDCKLKRLRCKVSTKYKTIPEMNTLSDKDQCSEKSICSDVRELSDDDDYNHIEKNSKALEDHCQEKVSNHERSTSKPIVESQDSQCDREDRDHSINQIEEKARNEKEESNSSSRNQKKKIHSKSDQEPNTNNKSNKIRFADVYSSDSNEKPKKSEFKADMKKDTIFVPDVQNNNDHDDKCVSDSSNKEPKAKKLKLTTSDNFTSQLDSDCGEKKSETDKKISNQDLSNKDSDNDSTLSKHCERSQPSSDGDSKPLIRCVNLSKLLKPGILGDNSKLNNVEQSEVKKLSTSKNDRHFIKKDRHRKKHGLSEKENENKFCSQKRKEVREFKAKNFTVNIIRLPNLSLNFLLDNNLKKITRQGNIICEVQNEIDTPNSKQMKAVKNALLNDSESDECSEMPDAMQVKRSLLKDSDSEHNASDEEHSMEPDKRDETNAQEVTKDVESAKDGLSDNLKNNLVEADKEINCNSESTVTDNMHPEVCSPDEEQTDNCDQTPGENTVKDVEAEGKCVGSNTQPSENESETPNMLNQIVKSSLLNDSSDEEFAGFSNNELCNISKPNESSDNRLVDQNNSGTEECNIQSNEKTPSTSAGIDETVKSALLNSSSDDSAGFGNQDIETPTKTNEKTKSALLNDSSDENQHKDEEEESPTKVNQKVKSSLLNDSSDIKSDESHDQRERQKTPKSKRKYARRCREVKKKIKYSSSSDSDQDKPRRECHRKKSYISSSSSNEDIKKKVNKKKPLKMDSDSNDKNKSIDKVDGAVDEKSNSSVDKVRK</sequence>
<proteinExistence type="predicted"/>
<name>A0A8S1BDJ9_ARCPL</name>
<accession>A0A8S1BDJ9</accession>
<feature type="compositionally biased region" description="Polar residues" evidence="1">
    <location>
        <begin position="341"/>
        <end position="352"/>
    </location>
</feature>
<feature type="compositionally biased region" description="Basic and acidic residues" evidence="1">
    <location>
        <begin position="230"/>
        <end position="254"/>
    </location>
</feature>
<gene>
    <name evidence="2" type="ORF">APLA_LOCUS15479</name>
</gene>
<evidence type="ECO:0000313" key="3">
    <source>
        <dbReference type="Proteomes" id="UP000494256"/>
    </source>
</evidence>
<feature type="compositionally biased region" description="Basic and acidic residues" evidence="1">
    <location>
        <begin position="355"/>
        <end position="388"/>
    </location>
</feature>
<feature type="compositionally biased region" description="Basic residues" evidence="1">
    <location>
        <begin position="824"/>
        <end position="843"/>
    </location>
</feature>
<reference evidence="2 3" key="1">
    <citation type="submission" date="2020-04" db="EMBL/GenBank/DDBJ databases">
        <authorList>
            <person name="Wallbank WR R."/>
            <person name="Pardo Diaz C."/>
            <person name="Kozak K."/>
            <person name="Martin S."/>
            <person name="Jiggins C."/>
            <person name="Moest M."/>
            <person name="Warren A I."/>
            <person name="Byers J.R.P. K."/>
            <person name="Montejo-Kovacevich G."/>
            <person name="Yen C E."/>
        </authorList>
    </citation>
    <scope>NUCLEOTIDE SEQUENCE [LARGE SCALE GENOMIC DNA]</scope>
</reference>
<feature type="compositionally biased region" description="Basic and acidic residues" evidence="1">
    <location>
        <begin position="201"/>
        <end position="219"/>
    </location>
</feature>
<feature type="region of interest" description="Disordered" evidence="1">
    <location>
        <begin position="201"/>
        <end position="399"/>
    </location>
</feature>
<feature type="compositionally biased region" description="Polar residues" evidence="1">
    <location>
        <begin position="793"/>
        <end position="807"/>
    </location>
</feature>
<feature type="region of interest" description="Disordered" evidence="1">
    <location>
        <begin position="613"/>
        <end position="670"/>
    </location>
</feature>
<organism evidence="2 3">
    <name type="scientific">Arctia plantaginis</name>
    <name type="common">Wood tiger moth</name>
    <name type="synonym">Phalaena plantaginis</name>
    <dbReference type="NCBI Taxonomy" id="874455"/>
    <lineage>
        <taxon>Eukaryota</taxon>
        <taxon>Metazoa</taxon>
        <taxon>Ecdysozoa</taxon>
        <taxon>Arthropoda</taxon>
        <taxon>Hexapoda</taxon>
        <taxon>Insecta</taxon>
        <taxon>Pterygota</taxon>
        <taxon>Neoptera</taxon>
        <taxon>Endopterygota</taxon>
        <taxon>Lepidoptera</taxon>
        <taxon>Glossata</taxon>
        <taxon>Ditrysia</taxon>
        <taxon>Noctuoidea</taxon>
        <taxon>Erebidae</taxon>
        <taxon>Arctiinae</taxon>
        <taxon>Arctia</taxon>
    </lineage>
</organism>
<feature type="compositionally biased region" description="Polar residues" evidence="1">
    <location>
        <begin position="711"/>
        <end position="734"/>
    </location>
</feature>
<feature type="compositionally biased region" description="Low complexity" evidence="1">
    <location>
        <begin position="742"/>
        <end position="753"/>
    </location>
</feature>
<dbReference type="OrthoDB" id="6411962at2759"/>
<dbReference type="Proteomes" id="UP000494256">
    <property type="component" value="Unassembled WGS sequence"/>
</dbReference>
<feature type="compositionally biased region" description="Polar residues" evidence="1">
    <location>
        <begin position="655"/>
        <end position="670"/>
    </location>
</feature>
<feature type="compositionally biased region" description="Basic and acidic residues" evidence="1">
    <location>
        <begin position="554"/>
        <end position="593"/>
    </location>
</feature>